<evidence type="ECO:0000256" key="1">
    <source>
        <dbReference type="SAM" id="MobiDB-lite"/>
    </source>
</evidence>
<gene>
    <name evidence="3" type="ORF">Pla175_33190</name>
</gene>
<feature type="transmembrane region" description="Helical" evidence="2">
    <location>
        <begin position="418"/>
        <end position="442"/>
    </location>
</feature>
<evidence type="ECO:0008006" key="5">
    <source>
        <dbReference type="Google" id="ProtNLM"/>
    </source>
</evidence>
<evidence type="ECO:0000313" key="3">
    <source>
        <dbReference type="EMBL" id="QDU89922.1"/>
    </source>
</evidence>
<evidence type="ECO:0000313" key="4">
    <source>
        <dbReference type="Proteomes" id="UP000317429"/>
    </source>
</evidence>
<evidence type="ECO:0000256" key="2">
    <source>
        <dbReference type="SAM" id="Phobius"/>
    </source>
</evidence>
<dbReference type="RefSeq" id="WP_145287362.1">
    <property type="nucleotide sequence ID" value="NZ_CP036291.1"/>
</dbReference>
<feature type="transmembrane region" description="Helical" evidence="2">
    <location>
        <begin position="392"/>
        <end position="411"/>
    </location>
</feature>
<keyword evidence="2" id="KW-0472">Membrane</keyword>
<keyword evidence="2" id="KW-0812">Transmembrane</keyword>
<feature type="region of interest" description="Disordered" evidence="1">
    <location>
        <begin position="176"/>
        <end position="198"/>
    </location>
</feature>
<organism evidence="3 4">
    <name type="scientific">Pirellulimonas nuda</name>
    <dbReference type="NCBI Taxonomy" id="2528009"/>
    <lineage>
        <taxon>Bacteria</taxon>
        <taxon>Pseudomonadati</taxon>
        <taxon>Planctomycetota</taxon>
        <taxon>Planctomycetia</taxon>
        <taxon>Pirellulales</taxon>
        <taxon>Lacipirellulaceae</taxon>
        <taxon>Pirellulimonas</taxon>
    </lineage>
</organism>
<dbReference type="OrthoDB" id="269524at2"/>
<protein>
    <recommendedName>
        <fullName evidence="5">DUF4350 domain-containing protein</fullName>
    </recommendedName>
</protein>
<dbReference type="Proteomes" id="UP000317429">
    <property type="component" value="Chromosome"/>
</dbReference>
<keyword evidence="4" id="KW-1185">Reference proteome</keyword>
<keyword evidence="2" id="KW-1133">Transmembrane helix</keyword>
<name>A0A518DER0_9BACT</name>
<dbReference type="KEGG" id="pnd:Pla175_33190"/>
<dbReference type="EMBL" id="CP036291">
    <property type="protein sequence ID" value="QDU89922.1"/>
    <property type="molecule type" value="Genomic_DNA"/>
</dbReference>
<dbReference type="AlphaFoldDB" id="A0A518DER0"/>
<sequence>MRSRITAGAWPLAVAALLFIGAGPCLGGGQVFNLPEQGRATALGASPTSGLKLSLDTTWVEGFGYRPVRLTLTNPTPVASPLRIALRFSARSYNNSQQTITVEQEYDFPAGAAKAEFVIDVPQYAVWNFVHWDVWVNGRHDRDLSVRLDSFAGHAVTNQALWNVLYADPDQQGYDEAPLNSAGAAMGPQQGPQQGPNIVQSIGGPLPATWRRLSCFDSVVIGFDNLVGLKDSQQAVALRRWVQAGGQLIVEGCGAEDAKRDAVAGFIRTRAAPSDAPWRALELPGPVDFDASSFYDPDSVLQQLRSAPNQSAPSDARLLDAGFGCVLALPAGFESPVWPARSRRNSGVQVSPLAAFLVQRSWVQRHGFDPARSVDEFSDWLIPGVGAAPVTLFRVLLTLFVVVIGPLNYWLLSAYGRLHLLVITVPALAALFTVGLLTYAVVADGLGARVRVRSLTMLDQQRGEAITWARMSYYAGLTPGGGLAFPESTACYPISADWDENMFGGSPAADRHVEMTPDSQRLSRGWLQARTPIQMLAVTARDAKQRISIRPSAKGLLAANALGADLQLLVARDSAGAYWMAQGCPADETVALAATTRSFAVGAIRDQTGKQAPEPPPGLDDRSFLGETASQRRRMYGGRRSYAGIDPQLSTNRMNTIISALRGADGSNTEIPPGSFVAISATSPLAPMGLQGADEQASMHVTVGEW</sequence>
<proteinExistence type="predicted"/>
<reference evidence="3 4" key="1">
    <citation type="submission" date="2019-02" db="EMBL/GenBank/DDBJ databases">
        <title>Deep-cultivation of Planctomycetes and their phenomic and genomic characterization uncovers novel biology.</title>
        <authorList>
            <person name="Wiegand S."/>
            <person name="Jogler M."/>
            <person name="Boedeker C."/>
            <person name="Pinto D."/>
            <person name="Vollmers J."/>
            <person name="Rivas-Marin E."/>
            <person name="Kohn T."/>
            <person name="Peeters S.H."/>
            <person name="Heuer A."/>
            <person name="Rast P."/>
            <person name="Oberbeckmann S."/>
            <person name="Bunk B."/>
            <person name="Jeske O."/>
            <person name="Meyerdierks A."/>
            <person name="Storesund J.E."/>
            <person name="Kallscheuer N."/>
            <person name="Luecker S."/>
            <person name="Lage O.M."/>
            <person name="Pohl T."/>
            <person name="Merkel B.J."/>
            <person name="Hornburger P."/>
            <person name="Mueller R.-W."/>
            <person name="Bruemmer F."/>
            <person name="Labrenz M."/>
            <person name="Spormann A.M."/>
            <person name="Op den Camp H."/>
            <person name="Overmann J."/>
            <person name="Amann R."/>
            <person name="Jetten M.S.M."/>
            <person name="Mascher T."/>
            <person name="Medema M.H."/>
            <person name="Devos D.P."/>
            <person name="Kaster A.-K."/>
            <person name="Ovreas L."/>
            <person name="Rohde M."/>
            <person name="Galperin M.Y."/>
            <person name="Jogler C."/>
        </authorList>
    </citation>
    <scope>NUCLEOTIDE SEQUENCE [LARGE SCALE GENOMIC DNA]</scope>
    <source>
        <strain evidence="3 4">Pla175</strain>
    </source>
</reference>
<feature type="compositionally biased region" description="Low complexity" evidence="1">
    <location>
        <begin position="182"/>
        <end position="196"/>
    </location>
</feature>
<accession>A0A518DER0</accession>